<feature type="transmembrane region" description="Helical" evidence="1">
    <location>
        <begin position="183"/>
        <end position="206"/>
    </location>
</feature>
<dbReference type="SUPFAM" id="SSF103473">
    <property type="entry name" value="MFS general substrate transporter"/>
    <property type="match status" value="1"/>
</dbReference>
<dbReference type="EMBL" id="CP002351">
    <property type="protein sequence ID" value="AEH51812.1"/>
    <property type="molecule type" value="Genomic_DNA"/>
</dbReference>
<dbReference type="HOGENOM" id="CLU_027408_6_0_0"/>
<keyword evidence="1" id="KW-0472">Membrane</keyword>
<dbReference type="GO" id="GO:0015293">
    <property type="term" value="F:symporter activity"/>
    <property type="evidence" value="ECO:0007669"/>
    <property type="project" value="InterPro"/>
</dbReference>
<dbReference type="InterPro" id="IPR039672">
    <property type="entry name" value="MFS_2"/>
</dbReference>
<accession>F7YVY3</accession>
<dbReference type="NCBIfam" id="TIGR00792">
    <property type="entry name" value="gph"/>
    <property type="match status" value="1"/>
</dbReference>
<proteinExistence type="predicted"/>
<dbReference type="Pfam" id="PF13347">
    <property type="entry name" value="MFS_2"/>
    <property type="match status" value="1"/>
</dbReference>
<dbReference type="PANTHER" id="PTHR11328:SF24">
    <property type="entry name" value="MAJOR FACILITATOR SUPERFAMILY (MFS) PROFILE DOMAIN-CONTAINING PROTEIN"/>
    <property type="match status" value="1"/>
</dbReference>
<feature type="transmembrane region" description="Helical" evidence="1">
    <location>
        <begin position="270"/>
        <end position="290"/>
    </location>
</feature>
<evidence type="ECO:0000256" key="1">
    <source>
        <dbReference type="SAM" id="Phobius"/>
    </source>
</evidence>
<dbReference type="OrthoDB" id="9764596at2"/>
<dbReference type="RefSeq" id="WP_013933020.1">
    <property type="nucleotide sequence ID" value="NC_015707.1"/>
</dbReference>
<reference evidence="2 3" key="1">
    <citation type="submission" date="2010-11" db="EMBL/GenBank/DDBJ databases">
        <title>The complete genome of Thermotoga thermarum DSM 5069.</title>
        <authorList>
            <consortium name="US DOE Joint Genome Institute (JGI-PGF)"/>
            <person name="Lucas S."/>
            <person name="Copeland A."/>
            <person name="Lapidus A."/>
            <person name="Bruce D."/>
            <person name="Goodwin L."/>
            <person name="Pitluck S."/>
            <person name="Kyrpides N."/>
            <person name="Mavromatis K."/>
            <person name="Ivanova N."/>
            <person name="Zeytun A."/>
            <person name="Brettin T."/>
            <person name="Detter J.C."/>
            <person name="Tapia R."/>
            <person name="Han C."/>
            <person name="Land M."/>
            <person name="Hauser L."/>
            <person name="Markowitz V."/>
            <person name="Cheng J.-F."/>
            <person name="Hugenholtz P."/>
            <person name="Woyke T."/>
            <person name="Wu D."/>
            <person name="Spring S."/>
            <person name="Schroeder M."/>
            <person name="Brambilla E."/>
            <person name="Klenk H.-P."/>
            <person name="Eisen J.A."/>
        </authorList>
    </citation>
    <scope>NUCLEOTIDE SEQUENCE [LARGE SCALE GENOMIC DNA]</scope>
    <source>
        <strain evidence="2 3">DSM 5069</strain>
    </source>
</reference>
<feature type="transmembrane region" description="Helical" evidence="1">
    <location>
        <begin position="407"/>
        <end position="430"/>
    </location>
</feature>
<dbReference type="Gene3D" id="1.20.1250.20">
    <property type="entry name" value="MFS general substrate transporter like domains"/>
    <property type="match status" value="2"/>
</dbReference>
<feature type="transmembrane region" description="Helical" evidence="1">
    <location>
        <begin position="297"/>
        <end position="317"/>
    </location>
</feature>
<keyword evidence="3" id="KW-1185">Reference proteome</keyword>
<feature type="transmembrane region" description="Helical" evidence="1">
    <location>
        <begin position="377"/>
        <end position="395"/>
    </location>
</feature>
<feature type="transmembrane region" description="Helical" evidence="1">
    <location>
        <begin position="154"/>
        <end position="177"/>
    </location>
</feature>
<feature type="transmembrane region" description="Helical" evidence="1">
    <location>
        <begin position="323"/>
        <end position="343"/>
    </location>
</feature>
<feature type="transmembrane region" description="Helical" evidence="1">
    <location>
        <begin position="114"/>
        <end position="134"/>
    </location>
</feature>
<dbReference type="GO" id="GO:0005886">
    <property type="term" value="C:plasma membrane"/>
    <property type="evidence" value="ECO:0007669"/>
    <property type="project" value="TreeGrafter"/>
</dbReference>
<dbReference type="GO" id="GO:0008643">
    <property type="term" value="P:carbohydrate transport"/>
    <property type="evidence" value="ECO:0007669"/>
    <property type="project" value="InterPro"/>
</dbReference>
<dbReference type="AlphaFoldDB" id="F7YVY3"/>
<keyword evidence="1" id="KW-1133">Transmembrane helix</keyword>
<feature type="transmembrane region" description="Helical" evidence="1">
    <location>
        <begin position="235"/>
        <end position="258"/>
    </location>
</feature>
<dbReference type="KEGG" id="tta:Theth_1769"/>
<dbReference type="GO" id="GO:0006814">
    <property type="term" value="P:sodium ion transport"/>
    <property type="evidence" value="ECO:0007669"/>
    <property type="project" value="InterPro"/>
</dbReference>
<dbReference type="PATRIC" id="fig|688269.3.peg.1824"/>
<dbReference type="CDD" id="cd17332">
    <property type="entry name" value="MFS_MelB_like"/>
    <property type="match status" value="1"/>
</dbReference>
<dbReference type="STRING" id="688269.Theth_1769"/>
<evidence type="ECO:0000313" key="3">
    <source>
        <dbReference type="Proteomes" id="UP000006804"/>
    </source>
</evidence>
<keyword evidence="1" id="KW-0812">Transmembrane</keyword>
<protein>
    <submittedName>
        <fullName evidence="2">Sugar (Glycoside-Pentoside-Hexuronide) transporter</fullName>
    </submittedName>
</protein>
<dbReference type="PANTHER" id="PTHR11328">
    <property type="entry name" value="MAJOR FACILITATOR SUPERFAMILY DOMAIN-CONTAINING PROTEIN"/>
    <property type="match status" value="1"/>
</dbReference>
<dbReference type="eggNOG" id="COG2211">
    <property type="taxonomic scope" value="Bacteria"/>
</dbReference>
<name>F7YVY3_9THEM</name>
<sequence>MKESFSDKLSLKTKIFFGAGDIYGGGVFNIVNFFYAIFLTDVVGLDPRCAAPVFLIGKIWDAITDPLMGMISDRTKSKWGRRRPYFLFGFPFVFLSFLLLWIPVGFSSTIGKFLYVLTTYLFLNTVTTMVMVPYQAFAGEITLDYHERTSLNTIRLFFSLASSLFCAVLPMIIVNAAPDIKRGYINMALFFGALFAIPWIGVFAFTKERGFENVPKRFDIKSMFLEPLKVRSFRLLLLVYLGSYLAIDAVSIIFAYFMRWYIGKPQLLPLVLGTLILTEIAFLPVYAVIARKTSKKTAWLLGSLIWTVASILIFTLANPSIPNAMLIALAFVTGAGVSAVAVMPHAMFGDVADVGELAFGERREGSFSGLMTFIRKVASAVTQSLILYILGFAGYNPQFVAQPDRVIFVIRFILCFVPLILLAFSAIAAWKYPVSPTIHAELNRYLERKRIFGEVNVELESRFKKALV</sequence>
<feature type="transmembrane region" description="Helical" evidence="1">
    <location>
        <begin position="84"/>
        <end position="102"/>
    </location>
</feature>
<gene>
    <name evidence="2" type="ORF">Theth_1769</name>
</gene>
<evidence type="ECO:0000313" key="2">
    <source>
        <dbReference type="EMBL" id="AEH51812.1"/>
    </source>
</evidence>
<organism evidence="2 3">
    <name type="scientific">Pseudothermotoga thermarum DSM 5069</name>
    <dbReference type="NCBI Taxonomy" id="688269"/>
    <lineage>
        <taxon>Bacteria</taxon>
        <taxon>Thermotogati</taxon>
        <taxon>Thermotogota</taxon>
        <taxon>Thermotogae</taxon>
        <taxon>Thermotogales</taxon>
        <taxon>Thermotogaceae</taxon>
        <taxon>Pseudothermotoga</taxon>
    </lineage>
</organism>
<dbReference type="InterPro" id="IPR036259">
    <property type="entry name" value="MFS_trans_sf"/>
</dbReference>
<dbReference type="InterPro" id="IPR001927">
    <property type="entry name" value="Na/Gal_symport"/>
</dbReference>
<dbReference type="Proteomes" id="UP000006804">
    <property type="component" value="Chromosome"/>
</dbReference>